<gene>
    <name evidence="17" type="ORF">PMEA_00023613</name>
</gene>
<evidence type="ECO:0000259" key="15">
    <source>
        <dbReference type="Pfam" id="PF02772"/>
    </source>
</evidence>
<dbReference type="GO" id="GO:0006730">
    <property type="term" value="P:one-carbon metabolic process"/>
    <property type="evidence" value="ECO:0007669"/>
    <property type="project" value="UniProtKB-KW"/>
</dbReference>
<name>A0AAU9XGU4_9CNID</name>
<dbReference type="InterPro" id="IPR022628">
    <property type="entry name" value="S-AdoMet_synt_N"/>
</dbReference>
<keyword evidence="3" id="KW-0963">Cytoplasm</keyword>
<dbReference type="InterPro" id="IPR022636">
    <property type="entry name" value="S-AdoMet_synthetase_sfam"/>
</dbReference>
<accession>A0AAU9XGU4</accession>
<keyword evidence="18" id="KW-1185">Reference proteome</keyword>
<dbReference type="SUPFAM" id="SSF55973">
    <property type="entry name" value="S-adenosylmethionine synthetase"/>
    <property type="match status" value="3"/>
</dbReference>
<evidence type="ECO:0000256" key="4">
    <source>
        <dbReference type="ARBA" id="ARBA00022563"/>
    </source>
</evidence>
<comment type="similarity">
    <text evidence="2 13">Belongs to the AdoMet synthase family.</text>
</comment>
<feature type="domain" description="S-adenosylmethionine synthetase N-terminal" evidence="14">
    <location>
        <begin position="1"/>
        <end position="52"/>
    </location>
</feature>
<keyword evidence="5 12" id="KW-0808">Transferase</keyword>
<dbReference type="PROSITE" id="PS00376">
    <property type="entry name" value="ADOMET_SYNTHASE_1"/>
    <property type="match status" value="1"/>
</dbReference>
<organism evidence="17 18">
    <name type="scientific">Pocillopora meandrina</name>
    <dbReference type="NCBI Taxonomy" id="46732"/>
    <lineage>
        <taxon>Eukaryota</taxon>
        <taxon>Metazoa</taxon>
        <taxon>Cnidaria</taxon>
        <taxon>Anthozoa</taxon>
        <taxon>Hexacorallia</taxon>
        <taxon>Scleractinia</taxon>
        <taxon>Astrocoeniina</taxon>
        <taxon>Pocilloporidae</taxon>
        <taxon>Pocillopora</taxon>
    </lineage>
</organism>
<dbReference type="FunFam" id="3.30.300.10:FF:000003">
    <property type="entry name" value="S-adenosylmethionine synthase"/>
    <property type="match status" value="1"/>
</dbReference>
<sequence length="333" mass="36833">MVLICGEITSTAVVDYQKVTRDTIRKIGYDSSEKGFDYKTCSVLVALQQQSPDIAGAVHKDKNEEDIGAGDQGLMFGYATDETKELMPLTAVLAHNLNKKLAEKRRDGSMPWLRPDSKTQVTIEYDGKMGDGVITPLRVHTIVISTQHHPDIKLEEMRKQLKEKIIDEVVPAKYLDDKTIYHLQPSGTFVIGGPQGDAGLTGRKIIVDTYGGWGAHGGGAFSGKDFSKVDRSGCYAARWIAKSLVAAGLCRRVLIQVSYAIGIAEPLSISVFSYGTGTMSEDELLEIIRRNFDLRPGVIVRDLDLRRPIYQEACVYGHFKPGFSWEVPKELAH</sequence>
<evidence type="ECO:0000259" key="16">
    <source>
        <dbReference type="Pfam" id="PF02773"/>
    </source>
</evidence>
<protein>
    <recommendedName>
        <fullName evidence="12">S-adenosylmethionine synthase</fullName>
        <ecNumber evidence="12">2.5.1.6</ecNumber>
    </recommendedName>
</protein>
<evidence type="ECO:0000313" key="18">
    <source>
        <dbReference type="Proteomes" id="UP001159428"/>
    </source>
</evidence>
<dbReference type="InterPro" id="IPR022631">
    <property type="entry name" value="ADOMET_SYNTHASE_CS"/>
</dbReference>
<evidence type="ECO:0000256" key="9">
    <source>
        <dbReference type="ARBA" id="ARBA00022842"/>
    </source>
</evidence>
<dbReference type="GO" id="GO:0005524">
    <property type="term" value="F:ATP binding"/>
    <property type="evidence" value="ECO:0007669"/>
    <property type="project" value="UniProtKB-KW"/>
</dbReference>
<keyword evidence="9 12" id="KW-0460">Magnesium</keyword>
<dbReference type="EMBL" id="CALNXJ010000043">
    <property type="protein sequence ID" value="CAH3147749.1"/>
    <property type="molecule type" value="Genomic_DNA"/>
</dbReference>
<dbReference type="FunFam" id="3.30.300.10:FF:000011">
    <property type="entry name" value="S-adenosylmethionine synthase"/>
    <property type="match status" value="1"/>
</dbReference>
<evidence type="ECO:0000256" key="12">
    <source>
        <dbReference type="RuleBase" id="RU000541"/>
    </source>
</evidence>
<dbReference type="AlphaFoldDB" id="A0AAU9XGU4"/>
<evidence type="ECO:0000313" key="17">
    <source>
        <dbReference type="EMBL" id="CAH3147749.1"/>
    </source>
</evidence>
<evidence type="ECO:0000259" key="14">
    <source>
        <dbReference type="Pfam" id="PF00438"/>
    </source>
</evidence>
<proteinExistence type="inferred from homology"/>
<comment type="caution">
    <text evidence="17">The sequence shown here is derived from an EMBL/GenBank/DDBJ whole genome shotgun (WGS) entry which is preliminary data.</text>
</comment>
<keyword evidence="10 12" id="KW-0630">Potassium</keyword>
<feature type="domain" description="S-adenosylmethionine synthetase central" evidence="15">
    <location>
        <begin position="66"/>
        <end position="189"/>
    </location>
</feature>
<keyword evidence="4 12" id="KW-0554">One-carbon metabolism</keyword>
<evidence type="ECO:0000256" key="3">
    <source>
        <dbReference type="ARBA" id="ARBA00022490"/>
    </source>
</evidence>
<feature type="domain" description="S-adenosylmethionine synthetase C-terminal" evidence="16">
    <location>
        <begin position="191"/>
        <end position="326"/>
    </location>
</feature>
<keyword evidence="7 12" id="KW-0547">Nucleotide-binding</keyword>
<dbReference type="InterPro" id="IPR022630">
    <property type="entry name" value="S-AdoMet_synt_C"/>
</dbReference>
<comment type="cofactor">
    <cofactor evidence="12">
        <name>Mg(2+)</name>
        <dbReference type="ChEBI" id="CHEBI:18420"/>
    </cofactor>
    <text evidence="12">Binds 2 magnesium ions per subunit. The magnesium ions interact primarily with the substrate.</text>
</comment>
<dbReference type="Gene3D" id="3.30.300.10">
    <property type="match status" value="3"/>
</dbReference>
<comment type="catalytic activity">
    <reaction evidence="11 12">
        <text>L-methionine + ATP + H2O = S-adenosyl-L-methionine + phosphate + diphosphate</text>
        <dbReference type="Rhea" id="RHEA:21080"/>
        <dbReference type="ChEBI" id="CHEBI:15377"/>
        <dbReference type="ChEBI" id="CHEBI:30616"/>
        <dbReference type="ChEBI" id="CHEBI:33019"/>
        <dbReference type="ChEBI" id="CHEBI:43474"/>
        <dbReference type="ChEBI" id="CHEBI:57844"/>
        <dbReference type="ChEBI" id="CHEBI:59789"/>
        <dbReference type="EC" id="2.5.1.6"/>
    </reaction>
</comment>
<evidence type="ECO:0000256" key="11">
    <source>
        <dbReference type="ARBA" id="ARBA00048344"/>
    </source>
</evidence>
<reference evidence="17 18" key="1">
    <citation type="submission" date="2022-05" db="EMBL/GenBank/DDBJ databases">
        <authorList>
            <consortium name="Genoscope - CEA"/>
            <person name="William W."/>
        </authorList>
    </citation>
    <scope>NUCLEOTIDE SEQUENCE [LARGE SCALE GENOMIC DNA]</scope>
</reference>
<dbReference type="GO" id="GO:0046872">
    <property type="term" value="F:metal ion binding"/>
    <property type="evidence" value="ECO:0007669"/>
    <property type="project" value="UniProtKB-KW"/>
</dbReference>
<dbReference type="PANTHER" id="PTHR11964">
    <property type="entry name" value="S-ADENOSYLMETHIONINE SYNTHETASE"/>
    <property type="match status" value="1"/>
</dbReference>
<dbReference type="Pfam" id="PF02773">
    <property type="entry name" value="S-AdoMet_synt_C"/>
    <property type="match status" value="1"/>
</dbReference>
<evidence type="ECO:0000256" key="13">
    <source>
        <dbReference type="RuleBase" id="RU004462"/>
    </source>
</evidence>
<keyword evidence="8 12" id="KW-0067">ATP-binding</keyword>
<dbReference type="GO" id="GO:0006556">
    <property type="term" value="P:S-adenosylmethionine biosynthetic process"/>
    <property type="evidence" value="ECO:0007669"/>
    <property type="project" value="InterPro"/>
</dbReference>
<dbReference type="GO" id="GO:0004478">
    <property type="term" value="F:methionine adenosyltransferase activity"/>
    <property type="evidence" value="ECO:0007669"/>
    <property type="project" value="UniProtKB-EC"/>
</dbReference>
<dbReference type="PROSITE" id="PS00377">
    <property type="entry name" value="ADOMET_SYNTHASE_2"/>
    <property type="match status" value="1"/>
</dbReference>
<evidence type="ECO:0000256" key="10">
    <source>
        <dbReference type="ARBA" id="ARBA00022958"/>
    </source>
</evidence>
<dbReference type="FunFam" id="3.30.300.10:FF:000004">
    <property type="entry name" value="S-adenosylmethionine synthase"/>
    <property type="match status" value="1"/>
</dbReference>
<dbReference type="Pfam" id="PF00438">
    <property type="entry name" value="S-AdoMet_synt_N"/>
    <property type="match status" value="1"/>
</dbReference>
<evidence type="ECO:0000256" key="7">
    <source>
        <dbReference type="ARBA" id="ARBA00022741"/>
    </source>
</evidence>
<evidence type="ECO:0000256" key="2">
    <source>
        <dbReference type="ARBA" id="ARBA00009685"/>
    </source>
</evidence>
<comment type="cofactor">
    <cofactor evidence="12">
        <name>K(+)</name>
        <dbReference type="ChEBI" id="CHEBI:29103"/>
    </cofactor>
    <text evidence="12">Binds 1 potassium ion per subunit. The potassium ion interacts primarily with the substrate.</text>
</comment>
<comment type="pathway">
    <text evidence="1 12">Amino-acid biosynthesis; S-adenosyl-L-methionine biosynthesis; S-adenosyl-L-methionine from L-methionine: step 1/1.</text>
</comment>
<dbReference type="NCBIfam" id="TIGR01034">
    <property type="entry name" value="metK"/>
    <property type="match status" value="1"/>
</dbReference>
<keyword evidence="6 12" id="KW-0479">Metal-binding</keyword>
<dbReference type="Proteomes" id="UP001159428">
    <property type="component" value="Unassembled WGS sequence"/>
</dbReference>
<evidence type="ECO:0000256" key="8">
    <source>
        <dbReference type="ARBA" id="ARBA00022840"/>
    </source>
</evidence>
<dbReference type="InterPro" id="IPR002133">
    <property type="entry name" value="S-AdoMet_synthetase"/>
</dbReference>
<dbReference type="InterPro" id="IPR022629">
    <property type="entry name" value="S-AdoMet_synt_central"/>
</dbReference>
<evidence type="ECO:0000256" key="5">
    <source>
        <dbReference type="ARBA" id="ARBA00022679"/>
    </source>
</evidence>
<dbReference type="EC" id="2.5.1.6" evidence="12"/>
<dbReference type="CDD" id="cd18079">
    <property type="entry name" value="S-AdoMet_synt"/>
    <property type="match status" value="1"/>
</dbReference>
<evidence type="ECO:0000256" key="1">
    <source>
        <dbReference type="ARBA" id="ARBA00005224"/>
    </source>
</evidence>
<dbReference type="Pfam" id="PF02772">
    <property type="entry name" value="S-AdoMet_synt_M"/>
    <property type="match status" value="1"/>
</dbReference>
<evidence type="ECO:0000256" key="6">
    <source>
        <dbReference type="ARBA" id="ARBA00022723"/>
    </source>
</evidence>
<comment type="function">
    <text evidence="12">Catalyzes the formation of S-adenosylmethionine from methionine and ATP.</text>
</comment>